<reference evidence="1 2" key="2">
    <citation type="journal article" date="2013" name="Genome Announc.">
        <title>Genome Sequence of Growth-Improving Paenibacillus mucilaginosus Strain KNP414.</title>
        <authorList>
            <person name="Lu J.J."/>
            <person name="Wang J.F."/>
            <person name="Hu X.F."/>
        </authorList>
    </citation>
    <scope>NUCLEOTIDE SEQUENCE [LARGE SCALE GENOMIC DNA]</scope>
    <source>
        <strain evidence="1 2">KNP414</strain>
    </source>
</reference>
<gene>
    <name evidence="1" type="ordered locus">KNP414_01370</name>
</gene>
<organism evidence="1 2">
    <name type="scientific">Paenibacillus mucilaginosus (strain KNP414)</name>
    <dbReference type="NCBI Taxonomy" id="1036673"/>
    <lineage>
        <taxon>Bacteria</taxon>
        <taxon>Bacillati</taxon>
        <taxon>Bacillota</taxon>
        <taxon>Bacilli</taxon>
        <taxon>Bacillales</taxon>
        <taxon>Paenibacillaceae</taxon>
        <taxon>Paenibacillus</taxon>
    </lineage>
</organism>
<proteinExistence type="predicted"/>
<dbReference type="HOGENOM" id="CLU_3186660_0_0_9"/>
<dbReference type="EMBL" id="CP002869">
    <property type="protein sequence ID" value="AEI39934.1"/>
    <property type="molecule type" value="Genomic_DNA"/>
</dbReference>
<accession>F8FL15</accession>
<reference evidence="2" key="1">
    <citation type="submission" date="2011-06" db="EMBL/GenBank/DDBJ databases">
        <title>Complete genome sequence of Paenibacillus mucilaginosus KNP414.</title>
        <authorList>
            <person name="Wang J."/>
            <person name="Hu S."/>
            <person name="Hu X."/>
            <person name="Zhang B."/>
            <person name="Dong D."/>
            <person name="Zhang S."/>
            <person name="Zhao K."/>
            <person name="Wu D."/>
        </authorList>
    </citation>
    <scope>NUCLEOTIDE SEQUENCE [LARGE SCALE GENOMIC DNA]</scope>
    <source>
        <strain evidence="2">KNP414</strain>
    </source>
</reference>
<evidence type="ECO:0000313" key="2">
    <source>
        <dbReference type="Proteomes" id="UP000006620"/>
    </source>
</evidence>
<evidence type="ECO:0000313" key="1">
    <source>
        <dbReference type="EMBL" id="AEI39934.1"/>
    </source>
</evidence>
<sequence>MQESKKALPVGAPYIHSRINVRLVKQLKQTGDVLDFHINSINHRSE</sequence>
<protein>
    <submittedName>
        <fullName evidence="1">Uncharacterized protein</fullName>
    </submittedName>
</protein>
<dbReference type="AlphaFoldDB" id="F8FL15"/>
<dbReference type="Proteomes" id="UP000006620">
    <property type="component" value="Chromosome"/>
</dbReference>
<dbReference type="KEGG" id="pms:KNP414_01370"/>
<name>F8FL15_PAEMK</name>